<keyword evidence="2" id="KW-1185">Reference proteome</keyword>
<reference evidence="1 2" key="1">
    <citation type="submission" date="2020-09" db="EMBL/GenBank/DDBJ databases">
        <title>Echinicola sp. CAU 1574 isolated from sand of Sido Beach.</title>
        <authorList>
            <person name="Kim W."/>
        </authorList>
    </citation>
    <scope>NUCLEOTIDE SEQUENCE [LARGE SCALE GENOMIC DNA]</scope>
    <source>
        <strain evidence="1 2">CAU 1574</strain>
    </source>
</reference>
<accession>A0ABR9AHS9</accession>
<dbReference type="EMBL" id="JACYTQ010000001">
    <property type="protein sequence ID" value="MBD8487398.1"/>
    <property type="molecule type" value="Genomic_DNA"/>
</dbReference>
<sequence length="272" mass="30848">MIMRRYLYIVFTIALAFTGCEEVIIIDLDNAEPRVVIEGIITDQPGPYTVTISESVGFYEDNVFPGIEGAYIEISDDEGNVDVLEELGDGVYQTTILQGQRGVTYTIEVQLDGETYTAESTMPEELVEIDSLGFRFEEESLLYKEGYYFRAYFEDPPELGDYYSFNVYVNGEVYVFDFDGELIEDDNFWLGDDKYTNGNAQDYDFPHTLEVGDEMYVELRHLDRSTYDYYRTLVEVIDGGGVAPSNPLSNFGDTALGYFAAFSVTSIEDTVE</sequence>
<dbReference type="Proteomes" id="UP000647133">
    <property type="component" value="Unassembled WGS sequence"/>
</dbReference>
<protein>
    <submittedName>
        <fullName evidence="1">DUF4249 domain-containing protein</fullName>
    </submittedName>
</protein>
<organism evidence="1 2">
    <name type="scientific">Echinicola arenosa</name>
    <dbReference type="NCBI Taxonomy" id="2774144"/>
    <lineage>
        <taxon>Bacteria</taxon>
        <taxon>Pseudomonadati</taxon>
        <taxon>Bacteroidota</taxon>
        <taxon>Cytophagia</taxon>
        <taxon>Cytophagales</taxon>
        <taxon>Cyclobacteriaceae</taxon>
        <taxon>Echinicola</taxon>
    </lineage>
</organism>
<proteinExistence type="predicted"/>
<comment type="caution">
    <text evidence="1">The sequence shown here is derived from an EMBL/GenBank/DDBJ whole genome shotgun (WGS) entry which is preliminary data.</text>
</comment>
<name>A0ABR9AHS9_9BACT</name>
<dbReference type="Pfam" id="PF14054">
    <property type="entry name" value="DUF4249"/>
    <property type="match status" value="1"/>
</dbReference>
<evidence type="ECO:0000313" key="2">
    <source>
        <dbReference type="Proteomes" id="UP000647133"/>
    </source>
</evidence>
<evidence type="ECO:0000313" key="1">
    <source>
        <dbReference type="EMBL" id="MBD8487398.1"/>
    </source>
</evidence>
<dbReference type="PROSITE" id="PS51257">
    <property type="entry name" value="PROKAR_LIPOPROTEIN"/>
    <property type="match status" value="1"/>
</dbReference>
<gene>
    <name evidence="1" type="ORF">IFO69_01430</name>
</gene>
<dbReference type="InterPro" id="IPR025345">
    <property type="entry name" value="DUF4249"/>
</dbReference>